<dbReference type="RefSeq" id="WP_310825423.1">
    <property type="nucleotide sequence ID" value="NZ_JAQGEC010000004.1"/>
</dbReference>
<name>A0AAE4DLZ3_9ENTR</name>
<feature type="transmembrane region" description="Helical" evidence="1">
    <location>
        <begin position="59"/>
        <end position="78"/>
    </location>
</feature>
<evidence type="ECO:0000313" key="2">
    <source>
        <dbReference type="EMBL" id="MDR9889941.1"/>
    </source>
</evidence>
<accession>A0AAE4DLZ3</accession>
<dbReference type="EMBL" id="JAQGEC010000004">
    <property type="protein sequence ID" value="MDR9889941.1"/>
    <property type="molecule type" value="Genomic_DNA"/>
</dbReference>
<keyword evidence="1" id="KW-0472">Membrane</keyword>
<sequence>MNHQHSLSSLCRLMQIMLVIAMGLVVFISAWFVQPGQPMAEELVYDPVEHSVLRWEKIILAYDNGVIVLILGQMYCLFSKLRRGKFFTQSVITSTKRIGLTMMGAYLLGFLLRMFIGTLSWDSDNIYTIMVSVEIYGILQLLMGLGIFILSYIFEKAKELENEINLVI</sequence>
<evidence type="ECO:0000313" key="3">
    <source>
        <dbReference type="Proteomes" id="UP001248822"/>
    </source>
</evidence>
<reference evidence="2" key="1">
    <citation type="submission" date="2022-12" db="EMBL/GenBank/DDBJ databases">
        <title>NDM-1 containing novel ST 2018 Pseudenterobacter timonensis.</title>
        <authorList>
            <person name="Halder G."/>
            <person name="Mandal S."/>
            <person name="Dutta S."/>
        </authorList>
    </citation>
    <scope>NUCLEOTIDE SEQUENCE</scope>
    <source>
        <strain evidence="2">CNCI147</strain>
    </source>
</reference>
<dbReference type="Pfam" id="PF11188">
    <property type="entry name" value="DUF2975"/>
    <property type="match status" value="1"/>
</dbReference>
<organism evidence="2 3">
    <name type="scientific">Pseudenterobacter timonensis</name>
    <dbReference type="NCBI Taxonomy" id="1755099"/>
    <lineage>
        <taxon>Bacteria</taxon>
        <taxon>Pseudomonadati</taxon>
        <taxon>Pseudomonadota</taxon>
        <taxon>Gammaproteobacteria</taxon>
        <taxon>Enterobacterales</taxon>
        <taxon>Enterobacteriaceae</taxon>
        <taxon>Pseudenterobacter</taxon>
    </lineage>
</organism>
<feature type="transmembrane region" description="Helical" evidence="1">
    <location>
        <begin position="12"/>
        <end position="33"/>
    </location>
</feature>
<dbReference type="Proteomes" id="UP001248822">
    <property type="component" value="Unassembled WGS sequence"/>
</dbReference>
<proteinExistence type="predicted"/>
<dbReference type="InterPro" id="IPR021354">
    <property type="entry name" value="DUF2975"/>
</dbReference>
<comment type="caution">
    <text evidence="2">The sequence shown here is derived from an EMBL/GenBank/DDBJ whole genome shotgun (WGS) entry which is preliminary data.</text>
</comment>
<protein>
    <submittedName>
        <fullName evidence="2">DUF2975 domain-containing protein</fullName>
    </submittedName>
</protein>
<dbReference type="AlphaFoldDB" id="A0AAE4DLZ3"/>
<gene>
    <name evidence="2" type="ORF">O7047_06800</name>
</gene>
<feature type="transmembrane region" description="Helical" evidence="1">
    <location>
        <begin position="98"/>
        <end position="116"/>
    </location>
</feature>
<keyword evidence="1" id="KW-1133">Transmembrane helix</keyword>
<evidence type="ECO:0000256" key="1">
    <source>
        <dbReference type="SAM" id="Phobius"/>
    </source>
</evidence>
<keyword evidence="1" id="KW-0812">Transmembrane</keyword>
<feature type="transmembrane region" description="Helical" evidence="1">
    <location>
        <begin position="136"/>
        <end position="154"/>
    </location>
</feature>